<dbReference type="EC" id="1.1.1.193" evidence="12"/>
<keyword evidence="8 12" id="KW-0862">Zinc</keyword>
<feature type="binding site" evidence="14">
    <location>
        <position position="179"/>
    </location>
    <ligand>
        <name>substrate</name>
    </ligand>
</feature>
<evidence type="ECO:0000313" key="17">
    <source>
        <dbReference type="EMBL" id="TSE29211.1"/>
    </source>
</evidence>
<evidence type="ECO:0000256" key="12">
    <source>
        <dbReference type="PIRNR" id="PIRNR006769"/>
    </source>
</evidence>
<dbReference type="EMBL" id="VJOM01000038">
    <property type="protein sequence ID" value="TSE29211.1"/>
    <property type="molecule type" value="Genomic_DNA"/>
</dbReference>
<dbReference type="UniPathway" id="UPA00275">
    <property type="reaction ID" value="UER00401"/>
</dbReference>
<feature type="binding site" evidence="15">
    <location>
        <position position="82"/>
    </location>
    <ligand>
        <name>Zn(2+)</name>
        <dbReference type="ChEBI" id="CHEBI:29105"/>
        <note>catalytic</note>
    </ligand>
</feature>
<dbReference type="InterPro" id="IPR050765">
    <property type="entry name" value="Riboflavin_Biosynth_HTPR"/>
</dbReference>
<dbReference type="Gene3D" id="3.40.430.10">
    <property type="entry name" value="Dihydrofolate Reductase, subunit A"/>
    <property type="match status" value="1"/>
</dbReference>
<evidence type="ECO:0000256" key="6">
    <source>
        <dbReference type="ARBA" id="ARBA00022619"/>
    </source>
</evidence>
<dbReference type="GO" id="GO:0009231">
    <property type="term" value="P:riboflavin biosynthetic process"/>
    <property type="evidence" value="ECO:0007669"/>
    <property type="project" value="UniProtKB-UniPathway"/>
</dbReference>
<comment type="similarity">
    <text evidence="5 12">In the C-terminal section; belongs to the HTP reductase family.</text>
</comment>
<evidence type="ECO:0000256" key="5">
    <source>
        <dbReference type="ARBA" id="ARBA00007417"/>
    </source>
</evidence>
<reference evidence="17 18" key="1">
    <citation type="submission" date="2019-07" db="EMBL/GenBank/DDBJ databases">
        <title>Tepidimonas taiwanensis I1-1 draft genome.</title>
        <authorList>
            <person name="Da Costa M.S."/>
            <person name="Froufe H.J.C."/>
            <person name="Egas C."/>
            <person name="Albuquerque L."/>
        </authorList>
    </citation>
    <scope>NUCLEOTIDE SEQUENCE [LARGE SCALE GENOMIC DNA]</scope>
    <source>
        <strain evidence="17 18">I1-1</strain>
    </source>
</reference>
<dbReference type="NCBIfam" id="TIGR00227">
    <property type="entry name" value="ribD_Cterm"/>
    <property type="match status" value="1"/>
</dbReference>
<comment type="pathway">
    <text evidence="3 12">Cofactor biosynthesis; riboflavin biosynthesis; 5-amino-6-(D-ribitylamino)uracil from GTP: step 3/4.</text>
</comment>
<dbReference type="CDD" id="cd01284">
    <property type="entry name" value="Riboflavin_deaminase-reductase"/>
    <property type="match status" value="1"/>
</dbReference>
<dbReference type="Gene3D" id="3.40.140.10">
    <property type="entry name" value="Cytidine Deaminase, domain 2"/>
    <property type="match status" value="1"/>
</dbReference>
<feature type="binding site" evidence="15">
    <location>
        <position position="54"/>
    </location>
    <ligand>
        <name>Zn(2+)</name>
        <dbReference type="ChEBI" id="CHEBI:29105"/>
        <note>catalytic</note>
    </ligand>
</feature>
<dbReference type="EC" id="3.5.4.26" evidence="12"/>
<dbReference type="GO" id="GO:0050661">
    <property type="term" value="F:NADP binding"/>
    <property type="evidence" value="ECO:0007669"/>
    <property type="project" value="InterPro"/>
</dbReference>
<feature type="binding site" evidence="14">
    <location>
        <position position="211"/>
    </location>
    <ligand>
        <name>NADP(+)</name>
        <dbReference type="ChEBI" id="CHEBI:58349"/>
    </ligand>
</feature>
<feature type="binding site" evidence="14">
    <location>
        <position position="165"/>
    </location>
    <ligand>
        <name>NADP(+)</name>
        <dbReference type="ChEBI" id="CHEBI:58349"/>
    </ligand>
</feature>
<evidence type="ECO:0000256" key="13">
    <source>
        <dbReference type="PIRSR" id="PIRSR006769-1"/>
    </source>
</evidence>
<dbReference type="InterPro" id="IPR024072">
    <property type="entry name" value="DHFR-like_dom_sf"/>
</dbReference>
<dbReference type="GO" id="GO:0008835">
    <property type="term" value="F:diaminohydroxyphosphoribosylaminopyrimidine deaminase activity"/>
    <property type="evidence" value="ECO:0007669"/>
    <property type="project" value="UniProtKB-EC"/>
</dbReference>
<dbReference type="OrthoDB" id="9800865at2"/>
<comment type="similarity">
    <text evidence="4 12">In the N-terminal section; belongs to the cytidine and deoxycytidylate deaminase family.</text>
</comment>
<dbReference type="InterPro" id="IPR011549">
    <property type="entry name" value="RibD_C"/>
</dbReference>
<feature type="binding site" evidence="14">
    <location>
        <begin position="313"/>
        <end position="319"/>
    </location>
    <ligand>
        <name>NADP(+)</name>
        <dbReference type="ChEBI" id="CHEBI:58349"/>
    </ligand>
</feature>
<keyword evidence="7 12" id="KW-0479">Metal-binding</keyword>
<dbReference type="InterPro" id="IPR002734">
    <property type="entry name" value="RibDG_C"/>
</dbReference>
<dbReference type="Proteomes" id="UP000317763">
    <property type="component" value="Unassembled WGS sequence"/>
</dbReference>
<dbReference type="InterPro" id="IPR002125">
    <property type="entry name" value="CMP_dCMP_dom"/>
</dbReference>
<feature type="binding site" evidence="15">
    <location>
        <position position="91"/>
    </location>
    <ligand>
        <name>Zn(2+)</name>
        <dbReference type="ChEBI" id="CHEBI:29105"/>
        <note>catalytic</note>
    </ligand>
</feature>
<evidence type="ECO:0000259" key="16">
    <source>
        <dbReference type="PROSITE" id="PS51747"/>
    </source>
</evidence>
<evidence type="ECO:0000256" key="10">
    <source>
        <dbReference type="ARBA" id="ARBA00023002"/>
    </source>
</evidence>
<feature type="binding site" evidence="14">
    <location>
        <position position="215"/>
    </location>
    <ligand>
        <name>substrate</name>
    </ligand>
</feature>
<keyword evidence="9 12" id="KW-0521">NADP</keyword>
<dbReference type="Pfam" id="PF01872">
    <property type="entry name" value="RibD_C"/>
    <property type="match status" value="1"/>
</dbReference>
<comment type="caution">
    <text evidence="17">The sequence shown here is derived from an EMBL/GenBank/DDBJ whole genome shotgun (WGS) entry which is preliminary data.</text>
</comment>
<dbReference type="InterPro" id="IPR016192">
    <property type="entry name" value="APOBEC/CMP_deaminase_Zn-bd"/>
</dbReference>
<evidence type="ECO:0000256" key="11">
    <source>
        <dbReference type="ARBA" id="ARBA00023268"/>
    </source>
</evidence>
<organism evidence="17 18">
    <name type="scientific">Tepidimonas taiwanensis</name>
    <dbReference type="NCBI Taxonomy" id="307486"/>
    <lineage>
        <taxon>Bacteria</taxon>
        <taxon>Pseudomonadati</taxon>
        <taxon>Pseudomonadota</taxon>
        <taxon>Betaproteobacteria</taxon>
        <taxon>Burkholderiales</taxon>
        <taxon>Tepidimonas</taxon>
    </lineage>
</organism>
<evidence type="ECO:0000256" key="7">
    <source>
        <dbReference type="ARBA" id="ARBA00022723"/>
    </source>
</evidence>
<dbReference type="PIRSF" id="PIRSF006769">
    <property type="entry name" value="RibD"/>
    <property type="match status" value="1"/>
</dbReference>
<comment type="cofactor">
    <cofactor evidence="12 15">
        <name>Zn(2+)</name>
        <dbReference type="ChEBI" id="CHEBI:29105"/>
    </cofactor>
    <text evidence="12 15">Binds 1 zinc ion.</text>
</comment>
<evidence type="ECO:0000256" key="1">
    <source>
        <dbReference type="ARBA" id="ARBA00002151"/>
    </source>
</evidence>
<evidence type="ECO:0000256" key="9">
    <source>
        <dbReference type="ARBA" id="ARBA00022857"/>
    </source>
</evidence>
<dbReference type="PROSITE" id="PS00903">
    <property type="entry name" value="CYT_DCMP_DEAMINASES_1"/>
    <property type="match status" value="1"/>
</dbReference>
<dbReference type="SUPFAM" id="SSF53927">
    <property type="entry name" value="Cytidine deaminase-like"/>
    <property type="match status" value="1"/>
</dbReference>
<keyword evidence="6 12" id="KW-0686">Riboflavin biosynthesis</keyword>
<dbReference type="STRING" id="307486.GCA_000807215_00210"/>
<proteinExistence type="inferred from homology"/>
<dbReference type="NCBIfam" id="TIGR00326">
    <property type="entry name" value="eubact_ribD"/>
    <property type="match status" value="1"/>
</dbReference>
<sequence length="383" mass="40645">MTVDTRVEPGWDGLITLAERAVGLSDPNPRVACRLVLPDGRRFEGHTQAAGDAHAEVMALRAAQAAGADVRGATAYVTLEPCSHHGRTPPCCDALIVAGVARVVIAAIDPNPRVAGRGVERLRAAGIAVEVLPDDHPVARATHELNIGFWQRMRTGRPWVRMKVAASLDGITALPNGVSQWITGEAARTDGHAWRRRAGALLTGIGTVRSDDPRLDVRLVPTAWQPLRVVLDSGLDISPAARILQPPGTVLVYTASDPAATAERRAALAARGVTVIDRPGPPKTPGGAPKVDLAAVLADLAEREVNELHIEAGAQLNASWWRAGLVDELLLYVAPRLLGEGVGLTTLGPLTRLEDGWPLVFHDVGRVGPDLRIVARVPGRAPF</sequence>
<comment type="catalytic activity">
    <reaction evidence="12">
        <text>2,5-diamino-6-hydroxy-4-(5-phosphoribosylamino)-pyrimidine + H2O + H(+) = 5-amino-6-(5-phospho-D-ribosylamino)uracil + NH4(+)</text>
        <dbReference type="Rhea" id="RHEA:21868"/>
        <dbReference type="ChEBI" id="CHEBI:15377"/>
        <dbReference type="ChEBI" id="CHEBI:15378"/>
        <dbReference type="ChEBI" id="CHEBI:28938"/>
        <dbReference type="ChEBI" id="CHEBI:58453"/>
        <dbReference type="ChEBI" id="CHEBI:58614"/>
        <dbReference type="EC" id="3.5.4.26"/>
    </reaction>
</comment>
<dbReference type="PANTHER" id="PTHR38011:SF7">
    <property type="entry name" value="2,5-DIAMINO-6-RIBOSYLAMINO-4(3H)-PYRIMIDINONE 5'-PHOSPHATE REDUCTASE"/>
    <property type="match status" value="1"/>
</dbReference>
<dbReference type="InterPro" id="IPR004794">
    <property type="entry name" value="Eubact_RibD"/>
</dbReference>
<gene>
    <name evidence="17" type="primary">ribD</name>
    <name evidence="17" type="ORF">Ttaiw_02362</name>
</gene>
<keyword evidence="18" id="KW-1185">Reference proteome</keyword>
<dbReference type="PANTHER" id="PTHR38011">
    <property type="entry name" value="DIHYDROFOLATE REDUCTASE FAMILY PROTEIN (AFU_ORTHOLOGUE AFUA_8G06820)"/>
    <property type="match status" value="1"/>
</dbReference>
<feature type="binding site" evidence="14">
    <location>
        <position position="207"/>
    </location>
    <ligand>
        <name>NADP(+)</name>
        <dbReference type="ChEBI" id="CHEBI:58349"/>
    </ligand>
</feature>
<feature type="binding site" evidence="14">
    <location>
        <position position="181"/>
    </location>
    <ligand>
        <name>NADP(+)</name>
        <dbReference type="ChEBI" id="CHEBI:58349"/>
    </ligand>
</feature>
<feature type="binding site" evidence="14">
    <location>
        <position position="311"/>
    </location>
    <ligand>
        <name>substrate</name>
    </ligand>
</feature>
<protein>
    <recommendedName>
        <fullName evidence="12">Riboflavin biosynthesis protein RibD</fullName>
    </recommendedName>
    <domain>
        <recommendedName>
            <fullName evidence="12">Diaminohydroxyphosphoribosylaminopyrimidine deaminase</fullName>
            <shortName evidence="12">DRAP deaminase</shortName>
            <ecNumber evidence="12">3.5.4.26</ecNumber>
        </recommendedName>
        <alternativeName>
            <fullName evidence="12">Riboflavin-specific deaminase</fullName>
        </alternativeName>
    </domain>
    <domain>
        <recommendedName>
            <fullName evidence="12">5-amino-6-(5-phosphoribosylamino)uracil reductase</fullName>
            <ecNumber evidence="12">1.1.1.193</ecNumber>
        </recommendedName>
        <alternativeName>
            <fullName evidence="12">HTP reductase</fullName>
        </alternativeName>
    </domain>
</protein>
<evidence type="ECO:0000313" key="18">
    <source>
        <dbReference type="Proteomes" id="UP000317763"/>
    </source>
</evidence>
<keyword evidence="10 12" id="KW-0560">Oxidoreductase</keyword>
<feature type="domain" description="CMP/dCMP-type deaminase" evidence="16">
    <location>
        <begin position="5"/>
        <end position="130"/>
    </location>
</feature>
<feature type="binding site" evidence="14">
    <location>
        <position position="195"/>
    </location>
    <ligand>
        <name>NADP(+)</name>
        <dbReference type="ChEBI" id="CHEBI:58349"/>
    </ligand>
</feature>
<dbReference type="GO" id="GO:0008703">
    <property type="term" value="F:5-amino-6-(5-phosphoribosylamino)uracil reductase activity"/>
    <property type="evidence" value="ECO:0007669"/>
    <property type="project" value="UniProtKB-EC"/>
</dbReference>
<keyword evidence="12" id="KW-0378">Hydrolase</keyword>
<evidence type="ECO:0000256" key="15">
    <source>
        <dbReference type="PIRSR" id="PIRSR006769-3"/>
    </source>
</evidence>
<keyword evidence="11" id="KW-0511">Multifunctional enzyme</keyword>
<evidence type="ECO:0000256" key="8">
    <source>
        <dbReference type="ARBA" id="ARBA00022833"/>
    </source>
</evidence>
<dbReference type="Pfam" id="PF00383">
    <property type="entry name" value="dCMP_cyt_deam_1"/>
    <property type="match status" value="1"/>
</dbReference>
<dbReference type="InterPro" id="IPR016193">
    <property type="entry name" value="Cytidine_deaminase-like"/>
</dbReference>
<dbReference type="PROSITE" id="PS51747">
    <property type="entry name" value="CYT_DCMP_DEAMINASES_2"/>
    <property type="match status" value="1"/>
</dbReference>
<evidence type="ECO:0000256" key="14">
    <source>
        <dbReference type="PIRSR" id="PIRSR006769-2"/>
    </source>
</evidence>
<dbReference type="SUPFAM" id="SSF53597">
    <property type="entry name" value="Dihydrofolate reductase-like"/>
    <property type="match status" value="1"/>
</dbReference>
<feature type="binding site" evidence="14">
    <location>
        <position position="233"/>
    </location>
    <ligand>
        <name>NADP(+)</name>
        <dbReference type="ChEBI" id="CHEBI:58349"/>
    </ligand>
</feature>
<evidence type="ECO:0000256" key="2">
    <source>
        <dbReference type="ARBA" id="ARBA00004882"/>
    </source>
</evidence>
<comment type="pathway">
    <text evidence="2 12">Cofactor biosynthesis; riboflavin biosynthesis; 5-amino-6-(D-ribitylamino)uracil from GTP: step 2/4.</text>
</comment>
<evidence type="ECO:0000256" key="3">
    <source>
        <dbReference type="ARBA" id="ARBA00004910"/>
    </source>
</evidence>
<evidence type="ECO:0000256" key="4">
    <source>
        <dbReference type="ARBA" id="ARBA00005259"/>
    </source>
</evidence>
<comment type="catalytic activity">
    <reaction evidence="12">
        <text>5-amino-6-(5-phospho-D-ribitylamino)uracil + NADP(+) = 5-amino-6-(5-phospho-D-ribosylamino)uracil + NADPH + H(+)</text>
        <dbReference type="Rhea" id="RHEA:17845"/>
        <dbReference type="ChEBI" id="CHEBI:15378"/>
        <dbReference type="ChEBI" id="CHEBI:57783"/>
        <dbReference type="ChEBI" id="CHEBI:58349"/>
        <dbReference type="ChEBI" id="CHEBI:58421"/>
        <dbReference type="ChEBI" id="CHEBI:58453"/>
        <dbReference type="EC" id="1.1.1.193"/>
    </reaction>
</comment>
<feature type="binding site" evidence="14">
    <location>
        <position position="218"/>
    </location>
    <ligand>
        <name>substrate</name>
    </ligand>
</feature>
<dbReference type="GO" id="GO:0008270">
    <property type="term" value="F:zinc ion binding"/>
    <property type="evidence" value="ECO:0007669"/>
    <property type="project" value="InterPro"/>
</dbReference>
<dbReference type="RefSeq" id="WP_052231349.1">
    <property type="nucleotide sequence ID" value="NZ_CP083911.1"/>
</dbReference>
<name>A0A554X041_9BURK</name>
<dbReference type="AlphaFoldDB" id="A0A554X041"/>
<accession>A0A554X041</accession>
<comment type="function">
    <text evidence="1 12">Converts 2,5-diamino-6-(ribosylamino)-4(3h)-pyrimidinone 5'-phosphate into 5-amino-6-(ribosylamino)-2,4(1h,3h)-pyrimidinedione 5'-phosphate.</text>
</comment>
<feature type="active site" description="Proton donor" evidence="13">
    <location>
        <position position="56"/>
    </location>
</feature>